<dbReference type="PANTHER" id="PTHR33065">
    <property type="entry name" value="OS07G0486400 PROTEIN"/>
    <property type="match status" value="1"/>
</dbReference>
<reference evidence="2" key="2">
    <citation type="submission" date="2021-12" db="EMBL/GenBank/DDBJ databases">
        <title>Resequencing data analysis of finger millet.</title>
        <authorList>
            <person name="Hatakeyama M."/>
            <person name="Aluri S."/>
            <person name="Balachadran M.T."/>
            <person name="Sivarajan S.R."/>
            <person name="Poveda L."/>
            <person name="Shimizu-Inatsugi R."/>
            <person name="Schlapbach R."/>
            <person name="Sreeman S.M."/>
            <person name="Shimizu K.K."/>
        </authorList>
    </citation>
    <scope>NUCLEOTIDE SEQUENCE</scope>
</reference>
<evidence type="ECO:0000313" key="3">
    <source>
        <dbReference type="Proteomes" id="UP001054889"/>
    </source>
</evidence>
<reference evidence="2" key="1">
    <citation type="journal article" date="2018" name="DNA Res.">
        <title>Multiple hybrid de novo genome assembly of finger millet, an orphan allotetraploid crop.</title>
        <authorList>
            <person name="Hatakeyama M."/>
            <person name="Aluri S."/>
            <person name="Balachadran M.T."/>
            <person name="Sivarajan S.R."/>
            <person name="Patrignani A."/>
            <person name="Gruter S."/>
            <person name="Poveda L."/>
            <person name="Shimizu-Inatsugi R."/>
            <person name="Baeten J."/>
            <person name="Francoijs K.J."/>
            <person name="Nataraja K.N."/>
            <person name="Reddy Y.A.N."/>
            <person name="Phadnis S."/>
            <person name="Ravikumar R.L."/>
            <person name="Schlapbach R."/>
            <person name="Sreeman S.M."/>
            <person name="Shimizu K.K."/>
        </authorList>
    </citation>
    <scope>NUCLEOTIDE SEQUENCE</scope>
</reference>
<comment type="caution">
    <text evidence="2">The sequence shown here is derived from an EMBL/GenBank/DDBJ whole genome shotgun (WGS) entry which is preliminary data.</text>
</comment>
<feature type="domain" description="DUF6598" evidence="1">
    <location>
        <begin position="78"/>
        <end position="224"/>
    </location>
</feature>
<accession>A0AAV5FKM5</accession>
<organism evidence="2 3">
    <name type="scientific">Eleusine coracana subsp. coracana</name>
    <dbReference type="NCBI Taxonomy" id="191504"/>
    <lineage>
        <taxon>Eukaryota</taxon>
        <taxon>Viridiplantae</taxon>
        <taxon>Streptophyta</taxon>
        <taxon>Embryophyta</taxon>
        <taxon>Tracheophyta</taxon>
        <taxon>Spermatophyta</taxon>
        <taxon>Magnoliopsida</taxon>
        <taxon>Liliopsida</taxon>
        <taxon>Poales</taxon>
        <taxon>Poaceae</taxon>
        <taxon>PACMAD clade</taxon>
        <taxon>Chloridoideae</taxon>
        <taxon>Cynodonteae</taxon>
        <taxon>Eleusininae</taxon>
        <taxon>Eleusine</taxon>
    </lineage>
</organism>
<dbReference type="Proteomes" id="UP001054889">
    <property type="component" value="Unassembled WGS sequence"/>
</dbReference>
<keyword evidence="3" id="KW-1185">Reference proteome</keyword>
<dbReference type="InterPro" id="IPR046533">
    <property type="entry name" value="DUF6598"/>
</dbReference>
<dbReference type="PANTHER" id="PTHR33065:SF206">
    <property type="entry name" value="OS12G0619700 PROTEIN"/>
    <property type="match status" value="1"/>
</dbReference>
<name>A0AAV5FKM5_ELECO</name>
<dbReference type="EMBL" id="BQKI01000088">
    <property type="protein sequence ID" value="GJN36343.1"/>
    <property type="molecule type" value="Genomic_DNA"/>
</dbReference>
<protein>
    <recommendedName>
        <fullName evidence="1">DUF6598 domain-containing protein</fullName>
    </recommendedName>
</protein>
<evidence type="ECO:0000259" key="1">
    <source>
        <dbReference type="Pfam" id="PF20241"/>
    </source>
</evidence>
<gene>
    <name evidence="2" type="primary">gb25192</name>
    <name evidence="2" type="ORF">PR202_gb25192</name>
</gene>
<proteinExistence type="predicted"/>
<sequence>MANGGDGFDSGRCSSVAAVDGYEHDDDGEVEDCVDLEPFFFDEAEAIADHERQTRREQEEAHKKELRVSAAKANKAVRDAIRDYDPKQGGEYYNRFFLADFSVFDINEEFVKDAVEATLAIEVLQGEFYGKITACTSSIPSSSILLHDSSKVAGNCAMICGGKRVIKLLRRVVAVCLKEKLQVTPVAQIGTDVQCEGTIAFTPSLHGGDKGEISVGATKMVVEVTWSVIDI</sequence>
<dbReference type="Pfam" id="PF20241">
    <property type="entry name" value="DUF6598"/>
    <property type="match status" value="1"/>
</dbReference>
<dbReference type="AlphaFoldDB" id="A0AAV5FKM5"/>
<evidence type="ECO:0000313" key="2">
    <source>
        <dbReference type="EMBL" id="GJN36343.1"/>
    </source>
</evidence>